<dbReference type="InterPro" id="IPR037914">
    <property type="entry name" value="SpoVT-AbrB_sf"/>
</dbReference>
<dbReference type="EMBL" id="FNAT01000002">
    <property type="protein sequence ID" value="SDE51079.1"/>
    <property type="molecule type" value="Genomic_DNA"/>
</dbReference>
<evidence type="ECO:0000256" key="1">
    <source>
        <dbReference type="ARBA" id="ARBA00013860"/>
    </source>
</evidence>
<dbReference type="CDD" id="cd16321">
    <property type="entry name" value="MraZ_C"/>
    <property type="match status" value="1"/>
</dbReference>
<evidence type="ECO:0000259" key="8">
    <source>
        <dbReference type="PROSITE" id="PS51740"/>
    </source>
</evidence>
<evidence type="ECO:0000256" key="6">
    <source>
        <dbReference type="ARBA" id="ARBA00023163"/>
    </source>
</evidence>
<dbReference type="PANTHER" id="PTHR34701">
    <property type="entry name" value="TRANSCRIPTIONAL REGULATOR MRAZ"/>
    <property type="match status" value="1"/>
</dbReference>
<dbReference type="InterPro" id="IPR035642">
    <property type="entry name" value="MraZ_N"/>
</dbReference>
<dbReference type="InterPro" id="IPR035644">
    <property type="entry name" value="MraZ_C"/>
</dbReference>
<dbReference type="GO" id="GO:0009295">
    <property type="term" value="C:nucleoid"/>
    <property type="evidence" value="ECO:0007669"/>
    <property type="project" value="UniProtKB-SubCell"/>
</dbReference>
<gene>
    <name evidence="7" type="primary">mraZ</name>
    <name evidence="9" type="ORF">SAMN04488567_1949</name>
</gene>
<feature type="domain" description="SpoVT-AbrB" evidence="8">
    <location>
        <begin position="23"/>
        <end position="66"/>
    </location>
</feature>
<keyword evidence="10" id="KW-1185">Reference proteome</keyword>
<dbReference type="InterPro" id="IPR038619">
    <property type="entry name" value="MraZ_sf"/>
</dbReference>
<keyword evidence="6 7" id="KW-0804">Transcription</keyword>
<dbReference type="InterPro" id="IPR020603">
    <property type="entry name" value="MraZ_dom"/>
</dbReference>
<comment type="similarity">
    <text evidence="7">Belongs to the MraZ family.</text>
</comment>
<evidence type="ECO:0000256" key="3">
    <source>
        <dbReference type="ARBA" id="ARBA00022737"/>
    </source>
</evidence>
<protein>
    <recommendedName>
        <fullName evidence="1 7">Transcriptional regulator MraZ</fullName>
    </recommendedName>
</protein>
<dbReference type="HAMAP" id="MF_01008">
    <property type="entry name" value="MraZ"/>
    <property type="match status" value="1"/>
</dbReference>
<dbReference type="AlphaFoldDB" id="A0A1G7DHY4"/>
<organism evidence="9 10">
    <name type="scientific">Limimaricola pyoseonensis</name>
    <dbReference type="NCBI Taxonomy" id="521013"/>
    <lineage>
        <taxon>Bacteria</taxon>
        <taxon>Pseudomonadati</taxon>
        <taxon>Pseudomonadota</taxon>
        <taxon>Alphaproteobacteria</taxon>
        <taxon>Rhodobacterales</taxon>
        <taxon>Paracoccaceae</taxon>
        <taxon>Limimaricola</taxon>
    </lineage>
</organism>
<keyword evidence="4 7" id="KW-0805">Transcription regulation</keyword>
<evidence type="ECO:0000256" key="2">
    <source>
        <dbReference type="ARBA" id="ARBA00022490"/>
    </source>
</evidence>
<dbReference type="Proteomes" id="UP000198922">
    <property type="component" value="Unassembled WGS sequence"/>
</dbReference>
<evidence type="ECO:0000256" key="5">
    <source>
        <dbReference type="ARBA" id="ARBA00023125"/>
    </source>
</evidence>
<feature type="domain" description="SpoVT-AbrB" evidence="8">
    <location>
        <begin position="107"/>
        <end position="151"/>
    </location>
</feature>
<evidence type="ECO:0000313" key="9">
    <source>
        <dbReference type="EMBL" id="SDE51079.1"/>
    </source>
</evidence>
<dbReference type="CDD" id="cd16320">
    <property type="entry name" value="MraZ_N"/>
    <property type="match status" value="1"/>
</dbReference>
<dbReference type="InterPro" id="IPR007159">
    <property type="entry name" value="SpoVT-AbrB_dom"/>
</dbReference>
<dbReference type="GO" id="GO:0005737">
    <property type="term" value="C:cytoplasm"/>
    <property type="evidence" value="ECO:0007669"/>
    <property type="project" value="UniProtKB-UniRule"/>
</dbReference>
<dbReference type="InterPro" id="IPR003444">
    <property type="entry name" value="MraZ"/>
</dbReference>
<dbReference type="GO" id="GO:0003700">
    <property type="term" value="F:DNA-binding transcription factor activity"/>
    <property type="evidence" value="ECO:0007669"/>
    <property type="project" value="UniProtKB-UniRule"/>
</dbReference>
<dbReference type="PANTHER" id="PTHR34701:SF1">
    <property type="entry name" value="TRANSCRIPTIONAL REGULATOR MRAZ"/>
    <property type="match status" value="1"/>
</dbReference>
<reference evidence="10" key="1">
    <citation type="submission" date="2016-10" db="EMBL/GenBank/DDBJ databases">
        <authorList>
            <person name="Varghese N."/>
            <person name="Submissions S."/>
        </authorList>
    </citation>
    <scope>NUCLEOTIDE SEQUENCE [LARGE SCALE GENOMIC DNA]</scope>
    <source>
        <strain evidence="10">DSM 21424</strain>
    </source>
</reference>
<comment type="subunit">
    <text evidence="7">Forms oligomers.</text>
</comment>
<keyword evidence="5 7" id="KW-0238">DNA-binding</keyword>
<sequence length="180" mass="20262">MGSSTWEGMGKGLGNLVLGFTGEYPQKIDGKGRMSIPADFRRVLEAGDPDWTEGLSPRLYLQFGDHLKDNLRVYSVEEFDRIAAQIRAMPAGSKQKLMVSRLYLGQSMKLEVDRDGRIVMPIRQRRKLGLEQGEVLFLGVGDYFEIWKADTFESTVGQEVSDWLDDQPEGFDPLSLVEGL</sequence>
<dbReference type="PROSITE" id="PS51740">
    <property type="entry name" value="SPOVT_ABRB"/>
    <property type="match status" value="2"/>
</dbReference>
<accession>A0A1G7DHY4</accession>
<keyword evidence="2 7" id="KW-0963">Cytoplasm</keyword>
<dbReference type="GO" id="GO:2000143">
    <property type="term" value="P:negative regulation of DNA-templated transcription initiation"/>
    <property type="evidence" value="ECO:0007669"/>
    <property type="project" value="TreeGrafter"/>
</dbReference>
<keyword evidence="3" id="KW-0677">Repeat</keyword>
<dbReference type="SUPFAM" id="SSF89447">
    <property type="entry name" value="AbrB/MazE/MraZ-like"/>
    <property type="match status" value="1"/>
</dbReference>
<dbReference type="Gene3D" id="3.40.1550.20">
    <property type="entry name" value="Transcriptional regulator MraZ domain"/>
    <property type="match status" value="1"/>
</dbReference>
<dbReference type="STRING" id="521013.SAMN04488567_1949"/>
<evidence type="ECO:0000313" key="10">
    <source>
        <dbReference type="Proteomes" id="UP000198922"/>
    </source>
</evidence>
<evidence type="ECO:0000256" key="7">
    <source>
        <dbReference type="HAMAP-Rule" id="MF_01008"/>
    </source>
</evidence>
<comment type="subcellular location">
    <subcellularLocation>
        <location evidence="7">Cytoplasm</location>
        <location evidence="7">Nucleoid</location>
    </subcellularLocation>
</comment>
<dbReference type="GO" id="GO:0000976">
    <property type="term" value="F:transcription cis-regulatory region binding"/>
    <property type="evidence" value="ECO:0007669"/>
    <property type="project" value="TreeGrafter"/>
</dbReference>
<dbReference type="Pfam" id="PF02381">
    <property type="entry name" value="MraZ"/>
    <property type="match status" value="2"/>
</dbReference>
<evidence type="ECO:0000256" key="4">
    <source>
        <dbReference type="ARBA" id="ARBA00023015"/>
    </source>
</evidence>
<proteinExistence type="inferred from homology"/>
<name>A0A1G7DHY4_9RHOB</name>